<accession>W0AB91</accession>
<keyword evidence="3" id="KW-1185">Reference proteome</keyword>
<sequence length="153" mass="15485">MLLLGLMLAGCAMPQRAAGPAAPAARGLGVLPPQGAPRAGCALYLYTSGPGQALVLAADSSTGVARISLDGVATDLPFAGFEGVPRSGFSPRMRYASEAAAIDLDLDMDDRRDMTGGAAIERGALRLDRPGGDSIALPVKGVIACVPEPQAKP</sequence>
<reference evidence="2 3" key="1">
    <citation type="submission" date="2013-07" db="EMBL/GenBank/DDBJ databases">
        <title>Completed genome of Sphingomonas sanxanigenens NX02.</title>
        <authorList>
            <person name="Ma T."/>
            <person name="Huang H."/>
            <person name="Wu M."/>
            <person name="Li X."/>
            <person name="Li G."/>
        </authorList>
    </citation>
    <scope>NUCLEOTIDE SEQUENCE [LARGE SCALE GENOMIC DNA]</scope>
    <source>
        <strain evidence="2 3">NX02</strain>
    </source>
</reference>
<gene>
    <name evidence="2" type="ORF">NX02_13360</name>
</gene>
<dbReference type="Proteomes" id="UP000018851">
    <property type="component" value="Chromosome"/>
</dbReference>
<evidence type="ECO:0008006" key="4">
    <source>
        <dbReference type="Google" id="ProtNLM"/>
    </source>
</evidence>
<feature type="chain" id="PRO_5004785270" description="Lipoprotein" evidence="1">
    <location>
        <begin position="18"/>
        <end position="153"/>
    </location>
</feature>
<protein>
    <recommendedName>
        <fullName evidence="4">Lipoprotein</fullName>
    </recommendedName>
</protein>
<dbReference type="AlphaFoldDB" id="W0AB91"/>
<dbReference type="HOGENOM" id="CLU_1712128_0_0_5"/>
<keyword evidence="1" id="KW-0732">Signal</keyword>
<dbReference type="eggNOG" id="ENOG5033FRS">
    <property type="taxonomic scope" value="Bacteria"/>
</dbReference>
<feature type="signal peptide" evidence="1">
    <location>
        <begin position="1"/>
        <end position="17"/>
    </location>
</feature>
<dbReference type="STRING" id="1123269.NX02_13360"/>
<evidence type="ECO:0000313" key="2">
    <source>
        <dbReference type="EMBL" id="AHE54366.1"/>
    </source>
</evidence>
<proteinExistence type="predicted"/>
<name>W0AB91_9SPHN</name>
<dbReference type="EMBL" id="CP006644">
    <property type="protein sequence ID" value="AHE54366.1"/>
    <property type="molecule type" value="Genomic_DNA"/>
</dbReference>
<dbReference type="KEGG" id="ssan:NX02_13360"/>
<evidence type="ECO:0000256" key="1">
    <source>
        <dbReference type="SAM" id="SignalP"/>
    </source>
</evidence>
<dbReference type="RefSeq" id="WP_025292570.1">
    <property type="nucleotide sequence ID" value="NZ_CP006644.1"/>
</dbReference>
<evidence type="ECO:0000313" key="3">
    <source>
        <dbReference type="Proteomes" id="UP000018851"/>
    </source>
</evidence>
<dbReference type="PATRIC" id="fig|1123269.5.peg.2601"/>
<organism evidence="2 3">
    <name type="scientific">Sphingomonas sanxanigenens DSM 19645 = NX02</name>
    <dbReference type="NCBI Taxonomy" id="1123269"/>
    <lineage>
        <taxon>Bacteria</taxon>
        <taxon>Pseudomonadati</taxon>
        <taxon>Pseudomonadota</taxon>
        <taxon>Alphaproteobacteria</taxon>
        <taxon>Sphingomonadales</taxon>
        <taxon>Sphingomonadaceae</taxon>
        <taxon>Sphingomonas</taxon>
    </lineage>
</organism>